<accession>A0A2T0SF90</accession>
<dbReference type="InterPro" id="IPR050109">
    <property type="entry name" value="HTH-type_TetR-like_transc_reg"/>
</dbReference>
<feature type="DNA-binding region" description="H-T-H motif" evidence="2">
    <location>
        <begin position="29"/>
        <end position="48"/>
    </location>
</feature>
<gene>
    <name evidence="4" type="ORF">CLV70_102296</name>
</gene>
<dbReference type="EMBL" id="PVZG01000002">
    <property type="protein sequence ID" value="PRY32085.1"/>
    <property type="molecule type" value="Genomic_DNA"/>
</dbReference>
<keyword evidence="1 2" id="KW-0238">DNA-binding</keyword>
<evidence type="ECO:0000259" key="3">
    <source>
        <dbReference type="PROSITE" id="PS50977"/>
    </source>
</evidence>
<reference evidence="4 5" key="1">
    <citation type="submission" date="2018-03" db="EMBL/GenBank/DDBJ databases">
        <title>Genomic Encyclopedia of Archaeal and Bacterial Type Strains, Phase II (KMG-II): from individual species to whole genera.</title>
        <authorList>
            <person name="Goeker M."/>
        </authorList>
    </citation>
    <scope>NUCLEOTIDE SEQUENCE [LARGE SCALE GENOMIC DNA]</scope>
    <source>
        <strain evidence="4 5">DSM 45348</strain>
    </source>
</reference>
<protein>
    <submittedName>
        <fullName evidence="4">TetR family transcriptional regulator</fullName>
    </submittedName>
</protein>
<dbReference type="RefSeq" id="WP_106125299.1">
    <property type="nucleotide sequence ID" value="NZ_PVZG01000002.1"/>
</dbReference>
<evidence type="ECO:0000313" key="5">
    <source>
        <dbReference type="Proteomes" id="UP000239209"/>
    </source>
</evidence>
<dbReference type="InterPro" id="IPR001647">
    <property type="entry name" value="HTH_TetR"/>
</dbReference>
<dbReference type="PRINTS" id="PR00455">
    <property type="entry name" value="HTHTETR"/>
</dbReference>
<dbReference type="GO" id="GO:0006355">
    <property type="term" value="P:regulation of DNA-templated transcription"/>
    <property type="evidence" value="ECO:0007669"/>
    <property type="project" value="UniProtKB-ARBA"/>
</dbReference>
<sequence>MAWDTEGTRRRLKEAATAEFAEHGLDGTTMTRIAARAGINKERLYSYYGDKNALWEVVLADELDRLAAAVGVRDDGDIGDFAGATYDYHAAHPELARLLQWEGLTRAPAARAAERTARYRDKVDLVARAQREGRLDPAADPAHLVFALIALAAWWQTVPQLAAMITGADPADPGERARRRAFVVEAARRLAAPR</sequence>
<dbReference type="SUPFAM" id="SSF48498">
    <property type="entry name" value="Tetracyclin repressor-like, C-terminal domain"/>
    <property type="match status" value="1"/>
</dbReference>
<dbReference type="Gene3D" id="1.10.357.10">
    <property type="entry name" value="Tetracycline Repressor, domain 2"/>
    <property type="match status" value="1"/>
</dbReference>
<feature type="domain" description="HTH tetR-type" evidence="3">
    <location>
        <begin position="6"/>
        <end position="66"/>
    </location>
</feature>
<dbReference type="SUPFAM" id="SSF46689">
    <property type="entry name" value="Homeodomain-like"/>
    <property type="match status" value="1"/>
</dbReference>
<dbReference type="InterPro" id="IPR036271">
    <property type="entry name" value="Tet_transcr_reg_TetR-rel_C_sf"/>
</dbReference>
<dbReference type="Pfam" id="PF00440">
    <property type="entry name" value="TetR_N"/>
    <property type="match status" value="1"/>
</dbReference>
<evidence type="ECO:0000256" key="2">
    <source>
        <dbReference type="PROSITE-ProRule" id="PRU00335"/>
    </source>
</evidence>
<dbReference type="PANTHER" id="PTHR30328">
    <property type="entry name" value="TRANSCRIPTIONAL REPRESSOR"/>
    <property type="match status" value="1"/>
</dbReference>
<dbReference type="AlphaFoldDB" id="A0A2T0SF90"/>
<comment type="caution">
    <text evidence="4">The sequence shown here is derived from an EMBL/GenBank/DDBJ whole genome shotgun (WGS) entry which is preliminary data.</text>
</comment>
<evidence type="ECO:0000256" key="1">
    <source>
        <dbReference type="ARBA" id="ARBA00023125"/>
    </source>
</evidence>
<organism evidence="4 5">
    <name type="scientific">Pseudosporangium ferrugineum</name>
    <dbReference type="NCBI Taxonomy" id="439699"/>
    <lineage>
        <taxon>Bacteria</taxon>
        <taxon>Bacillati</taxon>
        <taxon>Actinomycetota</taxon>
        <taxon>Actinomycetes</taxon>
        <taxon>Micromonosporales</taxon>
        <taxon>Micromonosporaceae</taxon>
        <taxon>Pseudosporangium</taxon>
    </lineage>
</organism>
<dbReference type="InterPro" id="IPR009057">
    <property type="entry name" value="Homeodomain-like_sf"/>
</dbReference>
<dbReference type="PROSITE" id="PS50977">
    <property type="entry name" value="HTH_TETR_2"/>
    <property type="match status" value="1"/>
</dbReference>
<dbReference type="InterPro" id="IPR041467">
    <property type="entry name" value="Sco4008_C"/>
</dbReference>
<name>A0A2T0SF90_9ACTN</name>
<dbReference type="PANTHER" id="PTHR30328:SF54">
    <property type="entry name" value="HTH-TYPE TRANSCRIPTIONAL REPRESSOR SCO4008"/>
    <property type="match status" value="1"/>
</dbReference>
<evidence type="ECO:0000313" key="4">
    <source>
        <dbReference type="EMBL" id="PRY32085.1"/>
    </source>
</evidence>
<dbReference type="GO" id="GO:0003677">
    <property type="term" value="F:DNA binding"/>
    <property type="evidence" value="ECO:0007669"/>
    <property type="project" value="UniProtKB-UniRule"/>
</dbReference>
<keyword evidence="5" id="KW-1185">Reference proteome</keyword>
<proteinExistence type="predicted"/>
<dbReference type="OrthoDB" id="4726108at2"/>
<dbReference type="Proteomes" id="UP000239209">
    <property type="component" value="Unassembled WGS sequence"/>
</dbReference>
<dbReference type="Pfam" id="PF17926">
    <property type="entry name" value="TetR_C_21"/>
    <property type="match status" value="1"/>
</dbReference>